<dbReference type="GO" id="GO:0003677">
    <property type="term" value="F:DNA binding"/>
    <property type="evidence" value="ECO:0007669"/>
    <property type="project" value="UniProtKB-KW"/>
</dbReference>
<dbReference type="AlphaFoldDB" id="A0A9P0KFR2"/>
<protein>
    <recommendedName>
        <fullName evidence="3">HTH CENPB-type domain-containing protein</fullName>
    </recommendedName>
</protein>
<name>A0A9P0KFR2_ACAOB</name>
<evidence type="ECO:0000259" key="3">
    <source>
        <dbReference type="PROSITE" id="PS51253"/>
    </source>
</evidence>
<dbReference type="SUPFAM" id="SSF46689">
    <property type="entry name" value="Homeodomain-like"/>
    <property type="match status" value="1"/>
</dbReference>
<gene>
    <name evidence="4" type="ORF">ACAOBT_LOCUS11154</name>
</gene>
<evidence type="ECO:0000256" key="2">
    <source>
        <dbReference type="ARBA" id="ARBA00023125"/>
    </source>
</evidence>
<comment type="subcellular location">
    <subcellularLocation>
        <location evidence="1">Nucleus</location>
    </subcellularLocation>
</comment>
<dbReference type="PROSITE" id="PS51253">
    <property type="entry name" value="HTH_CENPB"/>
    <property type="match status" value="1"/>
</dbReference>
<reference evidence="4" key="1">
    <citation type="submission" date="2022-03" db="EMBL/GenBank/DDBJ databases">
        <authorList>
            <person name="Sayadi A."/>
        </authorList>
    </citation>
    <scope>NUCLEOTIDE SEQUENCE</scope>
</reference>
<dbReference type="Proteomes" id="UP001152888">
    <property type="component" value="Unassembled WGS sequence"/>
</dbReference>
<dbReference type="InterPro" id="IPR009057">
    <property type="entry name" value="Homeodomain-like_sf"/>
</dbReference>
<dbReference type="GO" id="GO:0005634">
    <property type="term" value="C:nucleus"/>
    <property type="evidence" value="ECO:0007669"/>
    <property type="project" value="UniProtKB-SubCell"/>
</dbReference>
<keyword evidence="5" id="KW-1185">Reference proteome</keyword>
<comment type="caution">
    <text evidence="4">The sequence shown here is derived from an EMBL/GenBank/DDBJ whole genome shotgun (WGS) entry which is preliminary data.</text>
</comment>
<sequence>MPKKHSYDANLMELAIQEVKNSNMPYRAAANKYGILKSTLEIKIKNPGHKNICGPSPVLSTKEEYELVEWIKELASRGFPRKEDDIMHSLQKFLIANPRPNPFNNNRPGECWFKAFLKRQPSIRQRTSEPVSAASACVAEKDIRNWFTDLKMYLDSKNISMEDPSRVYNCDEYG</sequence>
<evidence type="ECO:0000256" key="1">
    <source>
        <dbReference type="ARBA" id="ARBA00004123"/>
    </source>
</evidence>
<organism evidence="4 5">
    <name type="scientific">Acanthoscelides obtectus</name>
    <name type="common">Bean weevil</name>
    <name type="synonym">Bruchus obtectus</name>
    <dbReference type="NCBI Taxonomy" id="200917"/>
    <lineage>
        <taxon>Eukaryota</taxon>
        <taxon>Metazoa</taxon>
        <taxon>Ecdysozoa</taxon>
        <taxon>Arthropoda</taxon>
        <taxon>Hexapoda</taxon>
        <taxon>Insecta</taxon>
        <taxon>Pterygota</taxon>
        <taxon>Neoptera</taxon>
        <taxon>Endopterygota</taxon>
        <taxon>Coleoptera</taxon>
        <taxon>Polyphaga</taxon>
        <taxon>Cucujiformia</taxon>
        <taxon>Chrysomeloidea</taxon>
        <taxon>Chrysomelidae</taxon>
        <taxon>Bruchinae</taxon>
        <taxon>Bruchini</taxon>
        <taxon>Acanthoscelides</taxon>
    </lineage>
</organism>
<dbReference type="OrthoDB" id="6768588at2759"/>
<proteinExistence type="predicted"/>
<evidence type="ECO:0000313" key="4">
    <source>
        <dbReference type="EMBL" id="CAH1974521.1"/>
    </source>
</evidence>
<evidence type="ECO:0000313" key="5">
    <source>
        <dbReference type="Proteomes" id="UP001152888"/>
    </source>
</evidence>
<accession>A0A9P0KFR2</accession>
<dbReference type="InterPro" id="IPR006600">
    <property type="entry name" value="HTH_CenpB_DNA-bd_dom"/>
</dbReference>
<feature type="domain" description="HTH CENPB-type" evidence="3">
    <location>
        <begin position="51"/>
        <end position="126"/>
    </location>
</feature>
<keyword evidence="2" id="KW-0238">DNA-binding</keyword>
<dbReference type="EMBL" id="CAKOFQ010006826">
    <property type="protein sequence ID" value="CAH1974521.1"/>
    <property type="molecule type" value="Genomic_DNA"/>
</dbReference>
<dbReference type="Gene3D" id="1.10.10.60">
    <property type="entry name" value="Homeodomain-like"/>
    <property type="match status" value="1"/>
</dbReference>